<evidence type="ECO:0000256" key="3">
    <source>
        <dbReference type="ARBA" id="ARBA00022723"/>
    </source>
</evidence>
<name>A0A9P4HYN8_9PEZI</name>
<evidence type="ECO:0000256" key="4">
    <source>
        <dbReference type="ARBA" id="ARBA00022833"/>
    </source>
</evidence>
<evidence type="ECO:0000256" key="1">
    <source>
        <dbReference type="ARBA" id="ARBA00022603"/>
    </source>
</evidence>
<dbReference type="GO" id="GO:0008898">
    <property type="term" value="F:S-adenosylmethionine-homocysteine S-methyltransferase activity"/>
    <property type="evidence" value="ECO:0007669"/>
    <property type="project" value="TreeGrafter"/>
</dbReference>
<evidence type="ECO:0000256" key="2">
    <source>
        <dbReference type="ARBA" id="ARBA00022679"/>
    </source>
</evidence>
<keyword evidence="3 5" id="KW-0479">Metal-binding</keyword>
<gene>
    <name evidence="8" type="ORF">K490DRAFT_36455</name>
</gene>
<dbReference type="GO" id="GO:0008270">
    <property type="term" value="F:zinc ion binding"/>
    <property type="evidence" value="ECO:0007669"/>
    <property type="project" value="InterPro"/>
</dbReference>
<dbReference type="PIRSF" id="PIRSF037505">
    <property type="entry name" value="Betaine_HMT"/>
    <property type="match status" value="1"/>
</dbReference>
<dbReference type="Pfam" id="PF02574">
    <property type="entry name" value="S-methyl_trans"/>
    <property type="match status" value="1"/>
</dbReference>
<dbReference type="InterPro" id="IPR036589">
    <property type="entry name" value="HCY_dom_sf"/>
</dbReference>
<evidence type="ECO:0000313" key="9">
    <source>
        <dbReference type="Proteomes" id="UP000799776"/>
    </source>
</evidence>
<dbReference type="InterPro" id="IPR003726">
    <property type="entry name" value="HCY_dom"/>
</dbReference>
<evidence type="ECO:0000256" key="6">
    <source>
        <dbReference type="PROSITE-ProRule" id="PRU00333"/>
    </source>
</evidence>
<evidence type="ECO:0000313" key="8">
    <source>
        <dbReference type="EMBL" id="KAF2089962.1"/>
    </source>
</evidence>
<keyword evidence="2 6" id="KW-0808">Transferase</keyword>
<dbReference type="OrthoDB" id="261426at2759"/>
<evidence type="ECO:0000259" key="7">
    <source>
        <dbReference type="PROSITE" id="PS50970"/>
    </source>
</evidence>
<dbReference type="FunFam" id="3.20.20.330:FF:000002">
    <property type="entry name" value="Homocysteine S-methyltransferase"/>
    <property type="match status" value="1"/>
</dbReference>
<keyword evidence="9" id="KW-1185">Reference proteome</keyword>
<dbReference type="PROSITE" id="PS50970">
    <property type="entry name" value="HCY"/>
    <property type="match status" value="1"/>
</dbReference>
<dbReference type="InterPro" id="IPR051486">
    <property type="entry name" value="Hcy_S-methyltransferase"/>
</dbReference>
<dbReference type="GO" id="GO:0009086">
    <property type="term" value="P:methionine biosynthetic process"/>
    <property type="evidence" value="ECO:0007669"/>
    <property type="project" value="InterPro"/>
</dbReference>
<dbReference type="SUPFAM" id="SSF82282">
    <property type="entry name" value="Homocysteine S-methyltransferase"/>
    <property type="match status" value="1"/>
</dbReference>
<feature type="binding site" evidence="6">
    <location>
        <position position="304"/>
    </location>
    <ligand>
        <name>Zn(2+)</name>
        <dbReference type="ChEBI" id="CHEBI:29105"/>
    </ligand>
</feature>
<dbReference type="GO" id="GO:0033528">
    <property type="term" value="P:S-methylmethionine cycle"/>
    <property type="evidence" value="ECO:0007669"/>
    <property type="project" value="TreeGrafter"/>
</dbReference>
<dbReference type="NCBIfam" id="NF007020">
    <property type="entry name" value="PRK09485.1"/>
    <property type="match status" value="1"/>
</dbReference>
<organism evidence="8 9">
    <name type="scientific">Saccharata proteae CBS 121410</name>
    <dbReference type="NCBI Taxonomy" id="1314787"/>
    <lineage>
        <taxon>Eukaryota</taxon>
        <taxon>Fungi</taxon>
        <taxon>Dikarya</taxon>
        <taxon>Ascomycota</taxon>
        <taxon>Pezizomycotina</taxon>
        <taxon>Dothideomycetes</taxon>
        <taxon>Dothideomycetes incertae sedis</taxon>
        <taxon>Botryosphaeriales</taxon>
        <taxon>Saccharataceae</taxon>
        <taxon>Saccharata</taxon>
    </lineage>
</organism>
<accession>A0A9P4HYN8</accession>
<protein>
    <submittedName>
        <fullName evidence="8">Homocysteine S-methyltransferase</fullName>
    </submittedName>
</protein>
<feature type="binding site" evidence="5 6">
    <location>
        <position position="237"/>
    </location>
    <ligand>
        <name>Zn(2+)</name>
        <dbReference type="ChEBI" id="CHEBI:29105"/>
    </ligand>
</feature>
<feature type="binding site" evidence="6">
    <location>
        <position position="303"/>
    </location>
    <ligand>
        <name>Zn(2+)</name>
        <dbReference type="ChEBI" id="CHEBI:29105"/>
    </ligand>
</feature>
<proteinExistence type="predicted"/>
<reference evidence="8" key="1">
    <citation type="journal article" date="2020" name="Stud. Mycol.">
        <title>101 Dothideomycetes genomes: a test case for predicting lifestyles and emergence of pathogens.</title>
        <authorList>
            <person name="Haridas S."/>
            <person name="Albert R."/>
            <person name="Binder M."/>
            <person name="Bloem J."/>
            <person name="Labutti K."/>
            <person name="Salamov A."/>
            <person name="Andreopoulos B."/>
            <person name="Baker S."/>
            <person name="Barry K."/>
            <person name="Bills G."/>
            <person name="Bluhm B."/>
            <person name="Cannon C."/>
            <person name="Castanera R."/>
            <person name="Culley D."/>
            <person name="Daum C."/>
            <person name="Ezra D."/>
            <person name="Gonzalez J."/>
            <person name="Henrissat B."/>
            <person name="Kuo A."/>
            <person name="Liang C."/>
            <person name="Lipzen A."/>
            <person name="Lutzoni F."/>
            <person name="Magnuson J."/>
            <person name="Mondo S."/>
            <person name="Nolan M."/>
            <person name="Ohm R."/>
            <person name="Pangilinan J."/>
            <person name="Park H.-J."/>
            <person name="Ramirez L."/>
            <person name="Alfaro M."/>
            <person name="Sun H."/>
            <person name="Tritt A."/>
            <person name="Yoshinaga Y."/>
            <person name="Zwiers L.-H."/>
            <person name="Turgeon B."/>
            <person name="Goodwin S."/>
            <person name="Spatafora J."/>
            <person name="Crous P."/>
            <person name="Grigoriev I."/>
        </authorList>
    </citation>
    <scope>NUCLEOTIDE SEQUENCE</scope>
    <source>
        <strain evidence="8">CBS 121410</strain>
    </source>
</reference>
<dbReference type="AlphaFoldDB" id="A0A9P4HYN8"/>
<evidence type="ECO:0000256" key="5">
    <source>
        <dbReference type="PIRSR" id="PIRSR037505-2"/>
    </source>
</evidence>
<comment type="cofactor">
    <cofactor evidence="5">
        <name>Zn(2+)</name>
        <dbReference type="ChEBI" id="CHEBI:29105"/>
    </cofactor>
    <text evidence="5">Binds 1 zinc ion per subunit.</text>
</comment>
<keyword evidence="4 5" id="KW-0862">Zinc</keyword>
<dbReference type="PANTHER" id="PTHR46015">
    <property type="entry name" value="ZGC:172121"/>
    <property type="match status" value="1"/>
</dbReference>
<keyword evidence="1 6" id="KW-0489">Methyltransferase</keyword>
<dbReference type="PANTHER" id="PTHR46015:SF1">
    <property type="entry name" value="HOMOCYSTEINE S-METHYLTRANSFERASE-LIKE ISOFORM 1"/>
    <property type="match status" value="1"/>
</dbReference>
<dbReference type="Proteomes" id="UP000799776">
    <property type="component" value="Unassembled WGS sequence"/>
</dbReference>
<sequence length="322" mass="34895">MTDPGLLNSLLDSSRPIVIDGALATELEVRGHDLNSKLWSASILRSAPEDIRAVHVEYYISGAQVATTASYQASFAGLLEEGYDEVRARELVVLSVRLAQEARSIAQQQEQNQNKAPRPLLVAGSVGPYGAYLSNGAEYTGDYSLSIPEFQDFHRSRITALLDAGVDLLALETLPSFTEIDALLQMLETEFPAVRAWVGITVRKQGELVSLADGTPLSRVAERVNSSATVVAVGLNCVAQELVSPALVQLRQGTSKDLLCYPNSGETWDATAKVWRGSSSGREGFEKLLNDWRAIGARWLGGCCRMGPDDIKVIREVVDTSS</sequence>
<comment type="caution">
    <text evidence="8">The sequence shown here is derived from an EMBL/GenBank/DDBJ whole genome shotgun (WGS) entry which is preliminary data.</text>
</comment>
<dbReference type="GO" id="GO:0032259">
    <property type="term" value="P:methylation"/>
    <property type="evidence" value="ECO:0007669"/>
    <property type="project" value="UniProtKB-KW"/>
</dbReference>
<dbReference type="InterPro" id="IPR017226">
    <property type="entry name" value="BHMT-like"/>
</dbReference>
<dbReference type="Gene3D" id="3.20.20.330">
    <property type="entry name" value="Homocysteine-binding-like domain"/>
    <property type="match status" value="1"/>
</dbReference>
<feature type="domain" description="Hcy-binding" evidence="7">
    <location>
        <begin position="5"/>
        <end position="318"/>
    </location>
</feature>
<dbReference type="EMBL" id="ML978713">
    <property type="protein sequence ID" value="KAF2089962.1"/>
    <property type="molecule type" value="Genomic_DNA"/>
</dbReference>